<sequence>MLAVTFDPFFVTIAVSTVLLVGLSKAGLLGSLGMVGVPLLTFIMPARDAAGMMLPVLLAMDAFAVWSYRKDVDWHILRIMLPGAMVGTLIGWALWALVSDAAVLLMVGIITLLFILDAILPLRKRLEGLPPSKPWGSFWGAFSGFTSFVSHSGAPPFQIYVLPRRLPPAVYAGTSAYFFAIVNASKLVPYYFLGQLNTANLTLSAMLAPVGVVGVLAGVWLVRRISAKYFYRIAYWLVFLLALKLVWDGATGLMAG</sequence>
<feature type="transmembrane region" description="Helical" evidence="8">
    <location>
        <begin position="101"/>
        <end position="120"/>
    </location>
</feature>
<evidence type="ECO:0000256" key="5">
    <source>
        <dbReference type="ARBA" id="ARBA00022692"/>
    </source>
</evidence>
<comment type="subcellular location">
    <subcellularLocation>
        <location evidence="1 8">Cell membrane</location>
        <topology evidence="1 8">Multi-pass membrane protein</topology>
    </subcellularLocation>
</comment>
<evidence type="ECO:0000313" key="10">
    <source>
        <dbReference type="Proteomes" id="UP000033632"/>
    </source>
</evidence>
<feature type="transmembrane region" description="Helical" evidence="8">
    <location>
        <begin position="75"/>
        <end position="95"/>
    </location>
</feature>
<dbReference type="InterPro" id="IPR052017">
    <property type="entry name" value="TSUP"/>
</dbReference>
<dbReference type="AlphaFoldDB" id="A0A0F5FD17"/>
<keyword evidence="3" id="KW-0813">Transport</keyword>
<dbReference type="Proteomes" id="UP000033632">
    <property type="component" value="Unassembled WGS sequence"/>
</dbReference>
<keyword evidence="10" id="KW-1185">Reference proteome</keyword>
<dbReference type="PANTHER" id="PTHR30269">
    <property type="entry name" value="TRANSMEMBRANE PROTEIN YFCA"/>
    <property type="match status" value="1"/>
</dbReference>
<gene>
    <name evidence="9" type="ORF">VE25_21135</name>
</gene>
<accession>A0A0F5FD17</accession>
<comment type="similarity">
    <text evidence="2 8">Belongs to the 4-toluene sulfonate uptake permease (TSUP) (TC 2.A.102) family.</text>
</comment>
<organism evidence="9 10">
    <name type="scientific">Devosia geojensis</name>
    <dbReference type="NCBI Taxonomy" id="443610"/>
    <lineage>
        <taxon>Bacteria</taxon>
        <taxon>Pseudomonadati</taxon>
        <taxon>Pseudomonadota</taxon>
        <taxon>Alphaproteobacteria</taxon>
        <taxon>Hyphomicrobiales</taxon>
        <taxon>Devosiaceae</taxon>
        <taxon>Devosia</taxon>
    </lineage>
</organism>
<feature type="transmembrane region" description="Helical" evidence="8">
    <location>
        <begin position="169"/>
        <end position="193"/>
    </location>
</feature>
<evidence type="ECO:0000256" key="4">
    <source>
        <dbReference type="ARBA" id="ARBA00022475"/>
    </source>
</evidence>
<dbReference type="GO" id="GO:0005886">
    <property type="term" value="C:plasma membrane"/>
    <property type="evidence" value="ECO:0007669"/>
    <property type="project" value="UniProtKB-SubCell"/>
</dbReference>
<dbReference type="PATRIC" id="fig|443610.3.peg.2556"/>
<evidence type="ECO:0000256" key="7">
    <source>
        <dbReference type="ARBA" id="ARBA00023136"/>
    </source>
</evidence>
<comment type="caution">
    <text evidence="9">The sequence shown here is derived from an EMBL/GenBank/DDBJ whole genome shotgun (WGS) entry which is preliminary data.</text>
</comment>
<evidence type="ECO:0000256" key="3">
    <source>
        <dbReference type="ARBA" id="ARBA00022448"/>
    </source>
</evidence>
<evidence type="ECO:0000256" key="8">
    <source>
        <dbReference type="RuleBase" id="RU363041"/>
    </source>
</evidence>
<keyword evidence="6 8" id="KW-1133">Transmembrane helix</keyword>
<dbReference type="PANTHER" id="PTHR30269:SF37">
    <property type="entry name" value="MEMBRANE TRANSPORTER PROTEIN"/>
    <property type="match status" value="1"/>
</dbReference>
<dbReference type="InterPro" id="IPR002781">
    <property type="entry name" value="TM_pro_TauE-like"/>
</dbReference>
<evidence type="ECO:0000256" key="1">
    <source>
        <dbReference type="ARBA" id="ARBA00004651"/>
    </source>
</evidence>
<keyword evidence="7 8" id="KW-0472">Membrane</keyword>
<dbReference type="EMBL" id="JZEX01000199">
    <property type="protein sequence ID" value="KKB06809.1"/>
    <property type="molecule type" value="Genomic_DNA"/>
</dbReference>
<reference evidence="9 10" key="1">
    <citation type="submission" date="2015-03" db="EMBL/GenBank/DDBJ databases">
        <authorList>
            <person name="Hassan Y.I."/>
            <person name="Lepp D."/>
            <person name="Li X.-Z."/>
            <person name="Zhou T."/>
        </authorList>
    </citation>
    <scope>NUCLEOTIDE SEQUENCE [LARGE SCALE GENOMIC DNA]</scope>
    <source>
        <strain evidence="9 10">BD-c194</strain>
    </source>
</reference>
<feature type="transmembrane region" description="Helical" evidence="8">
    <location>
        <begin position="229"/>
        <end position="247"/>
    </location>
</feature>
<feature type="transmembrane region" description="Helical" evidence="8">
    <location>
        <begin position="50"/>
        <end position="68"/>
    </location>
</feature>
<name>A0A0F5FD17_9HYPH</name>
<protein>
    <recommendedName>
        <fullName evidence="8">Probable membrane transporter protein</fullName>
    </recommendedName>
</protein>
<evidence type="ECO:0000256" key="6">
    <source>
        <dbReference type="ARBA" id="ARBA00022989"/>
    </source>
</evidence>
<proteinExistence type="inferred from homology"/>
<keyword evidence="4 8" id="KW-1003">Cell membrane</keyword>
<evidence type="ECO:0000313" key="9">
    <source>
        <dbReference type="EMBL" id="KKB06809.1"/>
    </source>
</evidence>
<dbReference type="Pfam" id="PF01925">
    <property type="entry name" value="TauE"/>
    <property type="match status" value="1"/>
</dbReference>
<feature type="transmembrane region" description="Helical" evidence="8">
    <location>
        <begin position="199"/>
        <end position="222"/>
    </location>
</feature>
<evidence type="ECO:0000256" key="2">
    <source>
        <dbReference type="ARBA" id="ARBA00009142"/>
    </source>
</evidence>
<dbReference type="STRING" id="443610.VE25_21135"/>
<dbReference type="OrthoDB" id="7028171at2"/>
<keyword evidence="5 8" id="KW-0812">Transmembrane</keyword>